<accession>A0A239DA60</accession>
<evidence type="ECO:0000313" key="1">
    <source>
        <dbReference type="EMBL" id="SNS29190.1"/>
    </source>
</evidence>
<sequence>MIQYLKRSWPMAVVVTLLTAFSLPGCAYLETDPILAKLERSKRNAKPLPTPVYRMSPAEAYPDNPQAQALVKAAIKGNVKEIDRLIDAGADPNAVGFGGVTVPGWVLYKPSKAGFRRLLERGADPNKIWYGKYSQKSLMHMAVEEAPKIGVDYLRMCLEIGKGDPNLEPPDKNYRVIAEAVKPGQEAAFAMLYKAGAQIDYSSNGFSGYSLVQYAASSSNYKLTLFMLEQGVNYQHTGEKSIRSLQHSIQNQFKLGGWKGYEELPGEMWFWRCVDWLEKRGMVFDYTPYKGRYPRVRPAVLDTTPPDVLNVPTAKAAEQPKNLNMLMHQVDLTYPLPFWADTPETSENVNARQTQKPGIITLDYLPKGQTENDWKTFYTAGTAYTPGTTLDETLRLVQKTLRTGFGSEATITSEESAPDHHILRFAIADASHMEGVLYIGRFMDTIVTVRAIWRNVDAATASAYRAKALAGMRQIVMKKGLTVLPAN</sequence>
<dbReference type="Gene3D" id="1.25.40.20">
    <property type="entry name" value="Ankyrin repeat-containing domain"/>
    <property type="match status" value="1"/>
</dbReference>
<dbReference type="AlphaFoldDB" id="A0A239DA60"/>
<dbReference type="EMBL" id="FZOC01000013">
    <property type="protein sequence ID" value="SNS29190.1"/>
    <property type="molecule type" value="Genomic_DNA"/>
</dbReference>
<protein>
    <submittedName>
        <fullName evidence="1">Uncharacterized protein</fullName>
    </submittedName>
</protein>
<reference evidence="1 2" key="1">
    <citation type="submission" date="2017-06" db="EMBL/GenBank/DDBJ databases">
        <authorList>
            <person name="Kim H.J."/>
            <person name="Triplett B.A."/>
        </authorList>
    </citation>
    <scope>NUCLEOTIDE SEQUENCE [LARGE SCALE GENOMIC DNA]</scope>
    <source>
        <strain evidence="1 2">DSM 13116</strain>
    </source>
</reference>
<proteinExistence type="predicted"/>
<dbReference type="Proteomes" id="UP000198324">
    <property type="component" value="Unassembled WGS sequence"/>
</dbReference>
<name>A0A239DA60_9BACT</name>
<organism evidence="1 2">
    <name type="scientific">Humidesulfovibrio mexicanus</name>
    <dbReference type="NCBI Taxonomy" id="147047"/>
    <lineage>
        <taxon>Bacteria</taxon>
        <taxon>Pseudomonadati</taxon>
        <taxon>Thermodesulfobacteriota</taxon>
        <taxon>Desulfovibrionia</taxon>
        <taxon>Desulfovibrionales</taxon>
        <taxon>Desulfovibrionaceae</taxon>
        <taxon>Humidesulfovibrio</taxon>
    </lineage>
</organism>
<evidence type="ECO:0000313" key="2">
    <source>
        <dbReference type="Proteomes" id="UP000198324"/>
    </source>
</evidence>
<gene>
    <name evidence="1" type="ORF">SAMN04488503_0175</name>
</gene>
<dbReference type="SUPFAM" id="SSF48403">
    <property type="entry name" value="Ankyrin repeat"/>
    <property type="match status" value="1"/>
</dbReference>
<keyword evidence="2" id="KW-1185">Reference proteome</keyword>
<dbReference type="InterPro" id="IPR036770">
    <property type="entry name" value="Ankyrin_rpt-contain_sf"/>
</dbReference>